<feature type="domain" description="ATPase AAA-type core" evidence="1">
    <location>
        <begin position="313"/>
        <end position="446"/>
    </location>
</feature>
<dbReference type="GO" id="GO:0005524">
    <property type="term" value="F:ATP binding"/>
    <property type="evidence" value="ECO:0007669"/>
    <property type="project" value="InterPro"/>
</dbReference>
<dbReference type="InterPro" id="IPR003959">
    <property type="entry name" value="ATPase_AAA_core"/>
</dbReference>
<dbReference type="InterPro" id="IPR027417">
    <property type="entry name" value="P-loop_NTPase"/>
</dbReference>
<evidence type="ECO:0000313" key="2">
    <source>
        <dbReference type="EMBL" id="MXN19711.1"/>
    </source>
</evidence>
<keyword evidence="3" id="KW-1185">Reference proteome</keyword>
<evidence type="ECO:0000259" key="1">
    <source>
        <dbReference type="Pfam" id="PF00004"/>
    </source>
</evidence>
<sequence length="637" mass="68225">MSDLDVMALPEAEIRACYPAAEALLTGFDHAPRLTRPREGPATGARALPGHRAFRSTTPGLTATRPARGASVHLLERIRAGEADALISPAQAGLARALRRALAVALALGEVFAAGSGLAELKRTNREGRVPGARQAEFARLLEAEALVVLHVFANATAFLLAPQLEGAVAEGPEPEEILTENAPLALQGTLWELDTVLEAAGAAQVAAVAGHAERLMAAVALRIGTAPVAGFAGRAWRIGDDDLVIRGFAPAVRARSTRVEMEFAAPREVVGNAIAKHQAMKLARMMMAYDPLTRMNPFAEMGGFAFTFLGDGRPGTGKTTLIRMMAGLLNDYCAVAGYAFCYRNLSVGALDSYQGKSGQNARDFIAAVSDPAGIGFGTIDDVDQVAGRRGDRQASAGQQEITAVLMEAFAGAQTVVRGNCSFGLFSNFPERVDDALRQRAGARFAIDGPQSREDYIDLLALLMGEGHDIPLGQHDFLAAQEIRRAVAHSYAGHDRPAEPALAAVLAEVEGRLGPLDTLAKLGSYLKAIQEADPRFTGRAVKNITDAVKARSLDVELPEEWMQDPGLFLHRDYATKRAMIGELRKPVTARMLMQEINRYGDSELRYAGAAEEAAVTDRVREMERAEAAQRRFRAGRG</sequence>
<dbReference type="GO" id="GO:0016887">
    <property type="term" value="F:ATP hydrolysis activity"/>
    <property type="evidence" value="ECO:0007669"/>
    <property type="project" value="InterPro"/>
</dbReference>
<dbReference type="Gene3D" id="3.40.50.300">
    <property type="entry name" value="P-loop containing nucleotide triphosphate hydrolases"/>
    <property type="match status" value="1"/>
</dbReference>
<evidence type="ECO:0000313" key="3">
    <source>
        <dbReference type="Proteomes" id="UP000477911"/>
    </source>
</evidence>
<dbReference type="AlphaFoldDB" id="A0A6L7G6L6"/>
<name>A0A6L7G6L6_9RHOB</name>
<reference evidence="2 3" key="1">
    <citation type="submission" date="2019-12" db="EMBL/GenBank/DDBJ databases">
        <authorList>
            <person name="Li M."/>
        </authorList>
    </citation>
    <scope>NUCLEOTIDE SEQUENCE [LARGE SCALE GENOMIC DNA]</scope>
    <source>
        <strain evidence="2 3">GBMRC 2024</strain>
    </source>
</reference>
<dbReference type="SUPFAM" id="SSF52540">
    <property type="entry name" value="P-loop containing nucleoside triphosphate hydrolases"/>
    <property type="match status" value="1"/>
</dbReference>
<proteinExistence type="predicted"/>
<protein>
    <submittedName>
        <fullName evidence="2">AAA family ATPase</fullName>
    </submittedName>
</protein>
<dbReference type="EMBL" id="WUMU01000020">
    <property type="protein sequence ID" value="MXN19711.1"/>
    <property type="molecule type" value="Genomic_DNA"/>
</dbReference>
<accession>A0A6L7G6L6</accession>
<organism evidence="2 3">
    <name type="scientific">Pseudooceanicola albus</name>
    <dbReference type="NCBI Taxonomy" id="2692189"/>
    <lineage>
        <taxon>Bacteria</taxon>
        <taxon>Pseudomonadati</taxon>
        <taxon>Pseudomonadota</taxon>
        <taxon>Alphaproteobacteria</taxon>
        <taxon>Rhodobacterales</taxon>
        <taxon>Paracoccaceae</taxon>
        <taxon>Pseudooceanicola</taxon>
    </lineage>
</organism>
<dbReference type="Proteomes" id="UP000477911">
    <property type="component" value="Unassembled WGS sequence"/>
</dbReference>
<gene>
    <name evidence="2" type="ORF">GR170_17905</name>
</gene>
<comment type="caution">
    <text evidence="2">The sequence shown here is derived from an EMBL/GenBank/DDBJ whole genome shotgun (WGS) entry which is preliminary data.</text>
</comment>
<dbReference type="RefSeq" id="WP_160895837.1">
    <property type="nucleotide sequence ID" value="NZ_WUMU01000020.1"/>
</dbReference>
<dbReference type="Pfam" id="PF00004">
    <property type="entry name" value="AAA"/>
    <property type="match status" value="1"/>
</dbReference>